<reference evidence="1 2" key="1">
    <citation type="submission" date="2019-05" db="EMBL/GenBank/DDBJ databases">
        <authorList>
            <person name="Lee S.D."/>
        </authorList>
    </citation>
    <scope>NUCLEOTIDE SEQUENCE [LARGE SCALE GENOMIC DNA]</scope>
    <source>
        <strain evidence="1 2">YC2-7</strain>
    </source>
</reference>
<keyword evidence="2" id="KW-1185">Reference proteome</keyword>
<dbReference type="RefSeq" id="WP_169585735.1">
    <property type="nucleotide sequence ID" value="NZ_VCQU01000002.1"/>
</dbReference>
<reference evidence="1 2" key="2">
    <citation type="submission" date="2020-06" db="EMBL/GenBank/DDBJ databases">
        <title>Antribacter stalactiti gen. nov., sp. nov., a new member of the family Nacardiaceae isolated from a cave.</title>
        <authorList>
            <person name="Kim I.S."/>
        </authorList>
    </citation>
    <scope>NUCLEOTIDE SEQUENCE [LARGE SCALE GENOMIC DNA]</scope>
    <source>
        <strain evidence="1 2">YC2-7</strain>
    </source>
</reference>
<comment type="caution">
    <text evidence="1">The sequence shown here is derived from an EMBL/GenBank/DDBJ whole genome shotgun (WGS) entry which is preliminary data.</text>
</comment>
<dbReference type="AlphaFoldDB" id="A0A848K9K5"/>
<dbReference type="Proteomes" id="UP000535543">
    <property type="component" value="Unassembled WGS sequence"/>
</dbReference>
<organism evidence="1 2">
    <name type="scientific">Antrihabitans stalactiti</name>
    <dbReference type="NCBI Taxonomy" id="2584121"/>
    <lineage>
        <taxon>Bacteria</taxon>
        <taxon>Bacillati</taxon>
        <taxon>Actinomycetota</taxon>
        <taxon>Actinomycetes</taxon>
        <taxon>Mycobacteriales</taxon>
        <taxon>Nocardiaceae</taxon>
        <taxon>Antrihabitans</taxon>
    </lineage>
</organism>
<accession>A0A848K9K5</accession>
<evidence type="ECO:0000313" key="2">
    <source>
        <dbReference type="Proteomes" id="UP000535543"/>
    </source>
</evidence>
<gene>
    <name evidence="1" type="ORF">FGL95_08280</name>
</gene>
<proteinExistence type="predicted"/>
<dbReference type="EMBL" id="VCQU01000002">
    <property type="protein sequence ID" value="NMN95029.1"/>
    <property type="molecule type" value="Genomic_DNA"/>
</dbReference>
<protein>
    <submittedName>
        <fullName evidence="1">Uncharacterized protein</fullName>
    </submittedName>
</protein>
<name>A0A848K9K5_9NOCA</name>
<evidence type="ECO:0000313" key="1">
    <source>
        <dbReference type="EMBL" id="NMN95029.1"/>
    </source>
</evidence>
<sequence length="247" mass="27171">MMAAERADPIAALIEATATVGIEVVDTRELGSTAELVIPEGERIPIVVKRLSLASADGLPGRLVKWERRVADSRAIRIVVADRVTNDARELLRGAGWSWLDLRGHLHLSAPGLFVDTDVATVKGRGQRTSPFSGRGGIEVAVELLLDPYVSQGVRRIADRIGRSPSTVSEVMTSLRSSNLIDAERKPVLPDLFWALAAEWRTVSTDVQTALRHGQPLFVALDLAQDADRGREVLKDWTPPEPWHRVW</sequence>